<dbReference type="PROSITE" id="PS00263">
    <property type="entry name" value="NATRIURETIC_PEPTIDE"/>
    <property type="match status" value="1"/>
</dbReference>
<dbReference type="GO" id="GO:0097746">
    <property type="term" value="P:blood vessel diameter maintenance"/>
    <property type="evidence" value="ECO:0007669"/>
    <property type="project" value="UniProtKB-KW"/>
</dbReference>
<reference evidence="9" key="1">
    <citation type="submission" date="2025-08" db="UniProtKB">
        <authorList>
            <consortium name="RefSeq"/>
        </authorList>
    </citation>
    <scope>IDENTIFICATION</scope>
</reference>
<dbReference type="Pfam" id="PF00212">
    <property type="entry name" value="ANP"/>
    <property type="match status" value="1"/>
</dbReference>
<comment type="subcellular location">
    <subcellularLocation>
        <location evidence="1 5">Secreted</location>
    </subcellularLocation>
</comment>
<evidence type="ECO:0000256" key="4">
    <source>
        <dbReference type="ARBA" id="ARBA00022858"/>
    </source>
</evidence>
<dbReference type="InterPro" id="IPR002406">
    <property type="entry name" value="C_natriurtcpep"/>
</dbReference>
<feature type="compositionally biased region" description="Polar residues" evidence="6">
    <location>
        <begin position="69"/>
        <end position="81"/>
    </location>
</feature>
<dbReference type="Proteomes" id="UP000515156">
    <property type="component" value="Chromosome 14"/>
</dbReference>
<dbReference type="PANTHER" id="PTHR12167">
    <property type="entry name" value="C-TYPE NATRIURETIC PEPTIDE"/>
    <property type="match status" value="1"/>
</dbReference>
<feature type="compositionally biased region" description="Polar residues" evidence="6">
    <location>
        <begin position="45"/>
        <end position="57"/>
    </location>
</feature>
<dbReference type="OrthoDB" id="8911465at2759"/>
<protein>
    <submittedName>
        <fullName evidence="9">C-type natriuretic peptide-like</fullName>
    </submittedName>
</protein>
<dbReference type="GO" id="GO:0005179">
    <property type="term" value="F:hormone activity"/>
    <property type="evidence" value="ECO:0007669"/>
    <property type="project" value="InterPro"/>
</dbReference>
<dbReference type="InterPro" id="IPR030480">
    <property type="entry name" value="Natr_peptide_CS"/>
</dbReference>
<dbReference type="GO" id="GO:0007168">
    <property type="term" value="P:receptor guanylyl cyclase signaling pathway"/>
    <property type="evidence" value="ECO:0007669"/>
    <property type="project" value="TreeGrafter"/>
</dbReference>
<evidence type="ECO:0000313" key="8">
    <source>
        <dbReference type="Proteomes" id="UP000515156"/>
    </source>
</evidence>
<dbReference type="GO" id="GO:0005576">
    <property type="term" value="C:extracellular region"/>
    <property type="evidence" value="ECO:0007669"/>
    <property type="project" value="UniProtKB-SubCell"/>
</dbReference>
<evidence type="ECO:0000256" key="7">
    <source>
        <dbReference type="SAM" id="SignalP"/>
    </source>
</evidence>
<dbReference type="GO" id="GO:0006182">
    <property type="term" value="P:cGMP biosynthetic process"/>
    <property type="evidence" value="ECO:0007669"/>
    <property type="project" value="TreeGrafter"/>
</dbReference>
<gene>
    <name evidence="9" type="primary">LOC115456992</name>
</gene>
<dbReference type="InParanoid" id="A0A6P7WPI2"/>
<keyword evidence="8" id="KW-1185">Reference proteome</keyword>
<proteinExistence type="inferred from homology"/>
<keyword evidence="4 5" id="KW-0838">Vasoactive</keyword>
<evidence type="ECO:0000256" key="1">
    <source>
        <dbReference type="ARBA" id="ARBA00004613"/>
    </source>
</evidence>
<feature type="chain" id="PRO_5028372102" evidence="7">
    <location>
        <begin position="20"/>
        <end position="125"/>
    </location>
</feature>
<accession>A0A6P7WPI2</accession>
<evidence type="ECO:0000256" key="5">
    <source>
        <dbReference type="RuleBase" id="RU003686"/>
    </source>
</evidence>
<comment type="similarity">
    <text evidence="5">Belongs to the natriuretic peptide family.</text>
</comment>
<dbReference type="SMART" id="SM00183">
    <property type="entry name" value="NAT_PEP"/>
    <property type="match status" value="1"/>
</dbReference>
<dbReference type="KEGG" id="muo:115456992"/>
<evidence type="ECO:0000256" key="6">
    <source>
        <dbReference type="SAM" id="MobiDB-lite"/>
    </source>
</evidence>
<dbReference type="AlphaFoldDB" id="A0A6P7WPI2"/>
<dbReference type="GeneID" id="115456992"/>
<evidence type="ECO:0000256" key="2">
    <source>
        <dbReference type="ARBA" id="ARBA00022525"/>
    </source>
</evidence>
<dbReference type="PRINTS" id="PR00710">
    <property type="entry name" value="NATPEPTIDES"/>
</dbReference>
<name>A0A6P7WPI2_9AMPH</name>
<feature type="signal peptide" evidence="7">
    <location>
        <begin position="1"/>
        <end position="19"/>
    </location>
</feature>
<keyword evidence="2" id="KW-0964">Secreted</keyword>
<dbReference type="PRINTS" id="PR00713">
    <property type="entry name" value="CNATPEPTIDE"/>
</dbReference>
<dbReference type="RefSeq" id="XP_030042278.1">
    <property type="nucleotide sequence ID" value="XM_030186418.1"/>
</dbReference>
<dbReference type="InterPro" id="IPR000663">
    <property type="entry name" value="Natr_peptide"/>
</dbReference>
<dbReference type="PANTHER" id="PTHR12167:SF2">
    <property type="entry name" value="C-TYPE NATRIURETIC PEPTIDE"/>
    <property type="match status" value="1"/>
</dbReference>
<feature type="region of interest" description="Disordered" evidence="6">
    <location>
        <begin position="43"/>
        <end position="83"/>
    </location>
</feature>
<evidence type="ECO:0000313" key="9">
    <source>
        <dbReference type="RefSeq" id="XP_030042278.1"/>
    </source>
</evidence>
<sequence length="125" mass="14021">MRASLWVFFLLSLVLCVQSKPVQPRRHHKVPVDLLREDSRALVSVEQTPATSQQTSPEPRPLREAPADSTATESTSPSSNRGWLRFFNDFMNNQKKFRGRTKKMPSQGCFGAKLDRIGALSGFGC</sequence>
<organism evidence="8 9">
    <name type="scientific">Microcaecilia unicolor</name>
    <dbReference type="NCBI Taxonomy" id="1415580"/>
    <lineage>
        <taxon>Eukaryota</taxon>
        <taxon>Metazoa</taxon>
        <taxon>Chordata</taxon>
        <taxon>Craniata</taxon>
        <taxon>Vertebrata</taxon>
        <taxon>Euteleostomi</taxon>
        <taxon>Amphibia</taxon>
        <taxon>Gymnophiona</taxon>
        <taxon>Siphonopidae</taxon>
        <taxon>Microcaecilia</taxon>
    </lineage>
</organism>
<evidence type="ECO:0000256" key="3">
    <source>
        <dbReference type="ARBA" id="ARBA00022729"/>
    </source>
</evidence>
<keyword evidence="3 7" id="KW-0732">Signal</keyword>